<dbReference type="InterPro" id="IPR002292">
    <property type="entry name" value="Orn/put_carbamltrans"/>
</dbReference>
<evidence type="ECO:0000256" key="3">
    <source>
        <dbReference type="ARBA" id="ARBA00022679"/>
    </source>
</evidence>
<dbReference type="SUPFAM" id="SSF53671">
    <property type="entry name" value="Aspartate/ornithine carbamoyltransferase"/>
    <property type="match status" value="1"/>
</dbReference>
<dbReference type="PANTHER" id="PTHR45753:SF3">
    <property type="entry name" value="ORNITHINE TRANSCARBAMYLASE, MITOCHONDRIAL"/>
    <property type="match status" value="1"/>
</dbReference>
<dbReference type="PRINTS" id="PR00102">
    <property type="entry name" value="OTCASE"/>
</dbReference>
<gene>
    <name evidence="9" type="primary">argF</name>
    <name evidence="9" type="ORF">ACFOUR_03885</name>
</gene>
<dbReference type="EMBL" id="JBHSAQ010000002">
    <property type="protein sequence ID" value="MFC3957514.1"/>
    <property type="molecule type" value="Genomic_DNA"/>
</dbReference>
<comment type="similarity">
    <text evidence="1 5">Belongs to the aspartate/ornithine carbamoyltransferase superfamily. OTCase family.</text>
</comment>
<dbReference type="InterPro" id="IPR024904">
    <property type="entry name" value="OTCase_ArgI"/>
</dbReference>
<evidence type="ECO:0000259" key="7">
    <source>
        <dbReference type="Pfam" id="PF00185"/>
    </source>
</evidence>
<keyword evidence="3 5" id="KW-0808">Transferase</keyword>
<feature type="region of interest" description="Disordered" evidence="6">
    <location>
        <begin position="1"/>
        <end position="28"/>
    </location>
</feature>
<feature type="binding site" evidence="5">
    <location>
        <position position="243"/>
    </location>
    <ligand>
        <name>L-ornithine</name>
        <dbReference type="ChEBI" id="CHEBI:46911"/>
    </ligand>
</feature>
<dbReference type="Pfam" id="PF02729">
    <property type="entry name" value="OTCace_N"/>
    <property type="match status" value="1"/>
</dbReference>
<dbReference type="GO" id="GO:0042450">
    <property type="term" value="P:L-arginine biosynthetic process via ornithine"/>
    <property type="evidence" value="ECO:0007669"/>
    <property type="project" value="UniProtKB-UniRule"/>
</dbReference>
<dbReference type="NCBIfam" id="NF001986">
    <property type="entry name" value="PRK00779.1"/>
    <property type="match status" value="1"/>
</dbReference>
<feature type="binding site" evidence="5">
    <location>
        <begin position="152"/>
        <end position="155"/>
    </location>
    <ligand>
        <name>carbamoyl phosphate</name>
        <dbReference type="ChEBI" id="CHEBI:58228"/>
    </ligand>
</feature>
<dbReference type="NCBIfam" id="TIGR00658">
    <property type="entry name" value="orni_carb_tr"/>
    <property type="match status" value="1"/>
</dbReference>
<dbReference type="AlphaFoldDB" id="A0ABD5NK68"/>
<organism evidence="9 10">
    <name type="scientific">Halovivax cerinus</name>
    <dbReference type="NCBI Taxonomy" id="1487865"/>
    <lineage>
        <taxon>Archaea</taxon>
        <taxon>Methanobacteriati</taxon>
        <taxon>Methanobacteriota</taxon>
        <taxon>Stenosarchaea group</taxon>
        <taxon>Halobacteria</taxon>
        <taxon>Halobacteriales</taxon>
        <taxon>Natrialbaceae</taxon>
        <taxon>Halovivax</taxon>
    </lineage>
</organism>
<dbReference type="Pfam" id="PF00185">
    <property type="entry name" value="OTCace"/>
    <property type="match status" value="1"/>
</dbReference>
<dbReference type="GO" id="GO:0005737">
    <property type="term" value="C:cytoplasm"/>
    <property type="evidence" value="ECO:0007669"/>
    <property type="project" value="UniProtKB-SubCell"/>
</dbReference>
<evidence type="ECO:0000256" key="1">
    <source>
        <dbReference type="ARBA" id="ARBA00007805"/>
    </source>
</evidence>
<name>A0ABD5NK68_9EURY</name>
<sequence length="324" mass="35087">MSYQPNTDTTDATENPTGPTTSDPIHVTDVDDLSRDDLAAVLDLAAEYKTAQQRGWTHADLSGQTLGMLFEKPSTRTRVSFETGMTQLGGHAVFLGEDDIQLGNGEPIRDTARALSRYVDVIMARLFDHADLEELARYSDVSVINGLTDDAHPCQTLADLLTIREAVGPFEDVSVTWVGDGNNVAQSFALGCALAGIDCTIATPAGYGVDHAVVDRADEIGTPPTVTTDPEAAVEDADVVYTDVWVSMGQEAQREERLGAFEPYQVNDELLAAAPDDASVMHCLPAHRGEEITDEVLESDRALVWHQAENRLHAQKGLLGWLQP</sequence>
<evidence type="ECO:0000256" key="6">
    <source>
        <dbReference type="SAM" id="MobiDB-lite"/>
    </source>
</evidence>
<dbReference type="GO" id="GO:0004585">
    <property type="term" value="F:ornithine carbamoyltransferase activity"/>
    <property type="evidence" value="ECO:0007669"/>
    <property type="project" value="UniProtKB-UniRule"/>
</dbReference>
<evidence type="ECO:0000256" key="2">
    <source>
        <dbReference type="ARBA" id="ARBA00013007"/>
    </source>
</evidence>
<dbReference type="FunFam" id="3.40.50.1370:FF:000008">
    <property type="entry name" value="Ornithine carbamoyltransferase"/>
    <property type="match status" value="1"/>
</dbReference>
<dbReference type="PRINTS" id="PR00100">
    <property type="entry name" value="AOTCASE"/>
</dbReference>
<dbReference type="InterPro" id="IPR036901">
    <property type="entry name" value="Asp/Orn_carbamoylTrfase_sf"/>
</dbReference>
<keyword evidence="10" id="KW-1185">Reference proteome</keyword>
<feature type="binding site" evidence="5">
    <location>
        <position position="311"/>
    </location>
    <ligand>
        <name>carbamoyl phosphate</name>
        <dbReference type="ChEBI" id="CHEBI:58228"/>
    </ligand>
</feature>
<feature type="binding site" evidence="5">
    <location>
        <position position="125"/>
    </location>
    <ligand>
        <name>carbamoyl phosphate</name>
        <dbReference type="ChEBI" id="CHEBI:58228"/>
    </ligand>
</feature>
<comment type="caution">
    <text evidence="9">The sequence shown here is derived from an EMBL/GenBank/DDBJ whole genome shotgun (WGS) entry which is preliminary data.</text>
</comment>
<dbReference type="RefSeq" id="WP_256533744.1">
    <property type="nucleotide sequence ID" value="NZ_CP101824.1"/>
</dbReference>
<evidence type="ECO:0000256" key="5">
    <source>
        <dbReference type="HAMAP-Rule" id="MF_01109"/>
    </source>
</evidence>
<evidence type="ECO:0000313" key="10">
    <source>
        <dbReference type="Proteomes" id="UP001595846"/>
    </source>
</evidence>
<feature type="compositionally biased region" description="Polar residues" evidence="6">
    <location>
        <begin position="1"/>
        <end position="23"/>
    </location>
</feature>
<keyword evidence="5" id="KW-0963">Cytoplasm</keyword>
<feature type="binding site" evidence="5">
    <location>
        <begin position="247"/>
        <end position="248"/>
    </location>
    <ligand>
        <name>L-ornithine</name>
        <dbReference type="ChEBI" id="CHEBI:46911"/>
    </ligand>
</feature>
<dbReference type="EC" id="2.1.3.3" evidence="2 5"/>
<feature type="domain" description="Aspartate/ornithine carbamoyltransferase carbamoyl-P binding" evidence="8">
    <location>
        <begin position="26"/>
        <end position="165"/>
    </location>
</feature>
<dbReference type="InterPro" id="IPR006130">
    <property type="entry name" value="Asp/Orn_carbamoylTrfase"/>
</dbReference>
<dbReference type="Proteomes" id="UP001595846">
    <property type="component" value="Unassembled WGS sequence"/>
</dbReference>
<proteinExistence type="inferred from homology"/>
<dbReference type="Gene3D" id="3.40.50.1370">
    <property type="entry name" value="Aspartate/ornithine carbamoyltransferase"/>
    <property type="match status" value="2"/>
</dbReference>
<evidence type="ECO:0000259" key="8">
    <source>
        <dbReference type="Pfam" id="PF02729"/>
    </source>
</evidence>
<feature type="binding site" evidence="5">
    <location>
        <begin position="283"/>
        <end position="284"/>
    </location>
    <ligand>
        <name>carbamoyl phosphate</name>
        <dbReference type="ChEBI" id="CHEBI:58228"/>
    </ligand>
</feature>
<accession>A0ABD5NK68</accession>
<feature type="binding site" evidence="5">
    <location>
        <position position="183"/>
    </location>
    <ligand>
        <name>L-ornithine</name>
        <dbReference type="ChEBI" id="CHEBI:46911"/>
    </ligand>
</feature>
<dbReference type="PANTHER" id="PTHR45753">
    <property type="entry name" value="ORNITHINE CARBAMOYLTRANSFERASE, MITOCHONDRIAL"/>
    <property type="match status" value="1"/>
</dbReference>
<dbReference type="HAMAP" id="MF_01109">
    <property type="entry name" value="OTCase"/>
    <property type="match status" value="1"/>
</dbReference>
<feature type="binding site" evidence="5">
    <location>
        <begin position="74"/>
        <end position="77"/>
    </location>
    <ligand>
        <name>carbamoyl phosphate</name>
        <dbReference type="ChEBI" id="CHEBI:58228"/>
    </ligand>
</feature>
<evidence type="ECO:0000256" key="4">
    <source>
        <dbReference type="ARBA" id="ARBA00048772"/>
    </source>
</evidence>
<dbReference type="PROSITE" id="PS00097">
    <property type="entry name" value="CARBAMOYLTRANSFERASE"/>
    <property type="match status" value="1"/>
</dbReference>
<protein>
    <recommendedName>
        <fullName evidence="2 5">Ornithine carbamoyltransferase</fullName>
        <shortName evidence="5">OTCase</shortName>
        <ecNumber evidence="2 5">2.1.3.3</ecNumber>
    </recommendedName>
</protein>
<comment type="catalytic activity">
    <reaction evidence="4 5">
        <text>carbamoyl phosphate + L-ornithine = L-citrulline + phosphate + H(+)</text>
        <dbReference type="Rhea" id="RHEA:19513"/>
        <dbReference type="ChEBI" id="CHEBI:15378"/>
        <dbReference type="ChEBI" id="CHEBI:43474"/>
        <dbReference type="ChEBI" id="CHEBI:46911"/>
        <dbReference type="ChEBI" id="CHEBI:57743"/>
        <dbReference type="ChEBI" id="CHEBI:58228"/>
        <dbReference type="EC" id="2.1.3.3"/>
    </reaction>
</comment>
<dbReference type="GeneID" id="73902880"/>
<dbReference type="InterPro" id="IPR006131">
    <property type="entry name" value="Asp_carbamoyltransf_Asp/Orn-bd"/>
</dbReference>
<comment type="subcellular location">
    <subcellularLocation>
        <location evidence="5">Cytoplasm</location>
    </subcellularLocation>
</comment>
<reference evidence="9 10" key="1">
    <citation type="journal article" date="2019" name="Int. J. Syst. Evol. Microbiol.">
        <title>The Global Catalogue of Microorganisms (GCM) 10K type strain sequencing project: providing services to taxonomists for standard genome sequencing and annotation.</title>
        <authorList>
            <consortium name="The Broad Institute Genomics Platform"/>
            <consortium name="The Broad Institute Genome Sequencing Center for Infectious Disease"/>
            <person name="Wu L."/>
            <person name="Ma J."/>
        </authorList>
    </citation>
    <scope>NUCLEOTIDE SEQUENCE [LARGE SCALE GENOMIC DNA]</scope>
    <source>
        <strain evidence="9 10">IBRC-M 10256</strain>
    </source>
</reference>
<feature type="domain" description="Aspartate/ornithine carbamoyltransferase Asp/Orn-binding" evidence="7">
    <location>
        <begin position="172"/>
        <end position="321"/>
    </location>
</feature>
<feature type="binding site" evidence="5">
    <location>
        <position position="101"/>
    </location>
    <ligand>
        <name>carbamoyl phosphate</name>
        <dbReference type="ChEBI" id="CHEBI:58228"/>
    </ligand>
</feature>
<evidence type="ECO:0000313" key="9">
    <source>
        <dbReference type="EMBL" id="MFC3957514.1"/>
    </source>
</evidence>
<dbReference type="InterPro" id="IPR006132">
    <property type="entry name" value="Asp/Orn_carbamoyltranf_P-bd"/>
</dbReference>